<dbReference type="PROSITE" id="PS50010">
    <property type="entry name" value="DH_2"/>
    <property type="match status" value="1"/>
</dbReference>
<dbReference type="GO" id="GO:0005737">
    <property type="term" value="C:cytoplasm"/>
    <property type="evidence" value="ECO:0007669"/>
    <property type="project" value="TreeGrafter"/>
</dbReference>
<dbReference type="SUPFAM" id="SSF48065">
    <property type="entry name" value="DBL homology domain (DH-domain)"/>
    <property type="match status" value="1"/>
</dbReference>
<evidence type="ECO:0008006" key="5">
    <source>
        <dbReference type="Google" id="ProtNLM"/>
    </source>
</evidence>
<comment type="caution">
    <text evidence="3">The sequence shown here is derived from an EMBL/GenBank/DDBJ whole genome shotgun (WGS) entry which is preliminary data.</text>
</comment>
<feature type="domain" description="DH" evidence="2">
    <location>
        <begin position="179"/>
        <end position="352"/>
    </location>
</feature>
<dbReference type="Proteomes" id="UP001162156">
    <property type="component" value="Unassembled WGS sequence"/>
</dbReference>
<gene>
    <name evidence="3" type="ORF">NQ314_000803</name>
</gene>
<dbReference type="PANTHER" id="PTHR12673">
    <property type="entry name" value="FACIOGENITAL DYSPLASIA PROTEIN"/>
    <property type="match status" value="1"/>
</dbReference>
<dbReference type="InterPro" id="IPR011993">
    <property type="entry name" value="PH-like_dom_sf"/>
</dbReference>
<evidence type="ECO:0000313" key="4">
    <source>
        <dbReference type="Proteomes" id="UP001162156"/>
    </source>
</evidence>
<protein>
    <recommendedName>
        <fullName evidence="5">DH domain-containing protein</fullName>
    </recommendedName>
</protein>
<dbReference type="AlphaFoldDB" id="A0AAV8ZUW0"/>
<name>A0AAV8ZUW0_9CUCU</name>
<dbReference type="PROSITE" id="PS50003">
    <property type="entry name" value="PH_DOMAIN"/>
    <property type="match status" value="1"/>
</dbReference>
<dbReference type="InterPro" id="IPR035899">
    <property type="entry name" value="DBL_dom_sf"/>
</dbReference>
<dbReference type="Gene3D" id="1.20.900.10">
    <property type="entry name" value="Dbl homology (DH) domain"/>
    <property type="match status" value="1"/>
</dbReference>
<dbReference type="InterPro" id="IPR001331">
    <property type="entry name" value="GDS_CDC24_CS"/>
</dbReference>
<organism evidence="3 4">
    <name type="scientific">Rhamnusium bicolor</name>
    <dbReference type="NCBI Taxonomy" id="1586634"/>
    <lineage>
        <taxon>Eukaryota</taxon>
        <taxon>Metazoa</taxon>
        <taxon>Ecdysozoa</taxon>
        <taxon>Arthropoda</taxon>
        <taxon>Hexapoda</taxon>
        <taxon>Insecta</taxon>
        <taxon>Pterygota</taxon>
        <taxon>Neoptera</taxon>
        <taxon>Endopterygota</taxon>
        <taxon>Coleoptera</taxon>
        <taxon>Polyphaga</taxon>
        <taxon>Cucujiformia</taxon>
        <taxon>Chrysomeloidea</taxon>
        <taxon>Cerambycidae</taxon>
        <taxon>Lepturinae</taxon>
        <taxon>Rhagiini</taxon>
        <taxon>Rhamnusium</taxon>
    </lineage>
</organism>
<proteinExistence type="predicted"/>
<feature type="domain" description="PH" evidence="1">
    <location>
        <begin position="382"/>
        <end position="478"/>
    </location>
</feature>
<dbReference type="Gene3D" id="2.30.29.30">
    <property type="entry name" value="Pleckstrin-homology domain (PH domain)/Phosphotyrosine-binding domain (PTB)"/>
    <property type="match status" value="1"/>
</dbReference>
<dbReference type="GO" id="GO:0035556">
    <property type="term" value="P:intracellular signal transduction"/>
    <property type="evidence" value="ECO:0007669"/>
    <property type="project" value="InterPro"/>
</dbReference>
<evidence type="ECO:0000259" key="1">
    <source>
        <dbReference type="PROSITE" id="PS50003"/>
    </source>
</evidence>
<dbReference type="PANTHER" id="PTHR12673:SF159">
    <property type="entry name" value="LD03170P"/>
    <property type="match status" value="1"/>
</dbReference>
<dbReference type="Pfam" id="PF00621">
    <property type="entry name" value="RhoGEF"/>
    <property type="match status" value="1"/>
</dbReference>
<dbReference type="EMBL" id="JANEYF010000236">
    <property type="protein sequence ID" value="KAJ8971241.1"/>
    <property type="molecule type" value="Genomic_DNA"/>
</dbReference>
<dbReference type="SMART" id="SM00325">
    <property type="entry name" value="RhoGEF"/>
    <property type="match status" value="1"/>
</dbReference>
<dbReference type="SMART" id="SM00233">
    <property type="entry name" value="PH"/>
    <property type="match status" value="1"/>
</dbReference>
<evidence type="ECO:0000259" key="2">
    <source>
        <dbReference type="PROSITE" id="PS50010"/>
    </source>
</evidence>
<sequence length="618" mass="70969">MDESMEQVSKNCCVILQPINPRSKETSVSIKPITPKCQKVERKPCVTPCYIKLESLKKPVITEKDSSINNLRLKPDLCFVKLKNIDSSVVETNNKDVKEKHNKFDKLSSDTVSSVTTPNIAKCRKSLSDSLPKIKSTVKKAKPGVTSEPFTPQANIEFSVELKKVINERNILTSKTRKRVFDALDEITTNTEEESRHYKREKALLEIINSEINPDNFDILFGNINTIYNINKELLEELDKGSENVTNAFSKIGPYLKLYSVYAFEFKNSIKILQNARSLNPQFAKFLETQESRPEVQSKLSALLITPIQRVPRYRLLLTNLHQLTKPSEKDIRNLSECLERVEEAAEHINKVVEDQENMQRLLEFQRCLCSGEPNMITPGRKLIKEGILMKMSTNAHSEKLYVVLMNDIIMFSKMKKDEPKVNSLKCLSIFPLSKCKVVEILDKGCLKIICQDEELILYHDQFSETKKWIKKVKDSIQIHINDRKTLRKESSSRRPVKRKDLHEYHEIGLSPGKPLKKRKIAMEKDSSIRLSDYKILKRRPIHSNVETDNQNGNIVRSLFTMTTPDAKENETKNQQAEPATSKDLYVFGRPHKDTGFRFGSILGGVSTRIKRFLGLKN</sequence>
<dbReference type="InterPro" id="IPR051092">
    <property type="entry name" value="FYVE_RhoGEF_PH"/>
</dbReference>
<accession>A0AAV8ZUW0</accession>
<reference evidence="3" key="1">
    <citation type="journal article" date="2023" name="Insect Mol. Biol.">
        <title>Genome sequencing provides insights into the evolution of gene families encoding plant cell wall-degrading enzymes in longhorned beetles.</title>
        <authorList>
            <person name="Shin N.R."/>
            <person name="Okamura Y."/>
            <person name="Kirsch R."/>
            <person name="Pauchet Y."/>
        </authorList>
    </citation>
    <scope>NUCLEOTIDE SEQUENCE</scope>
    <source>
        <strain evidence="3">RBIC_L_NR</strain>
    </source>
</reference>
<evidence type="ECO:0000313" key="3">
    <source>
        <dbReference type="EMBL" id="KAJ8971241.1"/>
    </source>
</evidence>
<dbReference type="CDD" id="cd00160">
    <property type="entry name" value="RhoGEF"/>
    <property type="match status" value="1"/>
</dbReference>
<dbReference type="GO" id="GO:0005085">
    <property type="term" value="F:guanyl-nucleotide exchange factor activity"/>
    <property type="evidence" value="ECO:0007669"/>
    <property type="project" value="InterPro"/>
</dbReference>
<dbReference type="PROSITE" id="PS00741">
    <property type="entry name" value="DH_1"/>
    <property type="match status" value="1"/>
</dbReference>
<dbReference type="SUPFAM" id="SSF50729">
    <property type="entry name" value="PH domain-like"/>
    <property type="match status" value="1"/>
</dbReference>
<dbReference type="InterPro" id="IPR000219">
    <property type="entry name" value="DH_dom"/>
</dbReference>
<dbReference type="InterPro" id="IPR001849">
    <property type="entry name" value="PH_domain"/>
</dbReference>
<keyword evidence="4" id="KW-1185">Reference proteome</keyword>